<organism evidence="2 3">
    <name type="scientific">Pseudobacteroides cellulosolvens ATCC 35603 = DSM 2933</name>
    <dbReference type="NCBI Taxonomy" id="398512"/>
    <lineage>
        <taxon>Bacteria</taxon>
        <taxon>Bacillati</taxon>
        <taxon>Bacillota</taxon>
        <taxon>Clostridia</taxon>
        <taxon>Eubacteriales</taxon>
        <taxon>Oscillospiraceae</taxon>
        <taxon>Pseudobacteroides</taxon>
    </lineage>
</organism>
<proteinExistence type="predicted"/>
<keyword evidence="1" id="KW-0812">Transmembrane</keyword>
<dbReference type="EMBL" id="LGTC01000001">
    <property type="protein sequence ID" value="KNY26254.1"/>
    <property type="molecule type" value="Genomic_DNA"/>
</dbReference>
<feature type="transmembrane region" description="Helical" evidence="1">
    <location>
        <begin position="5"/>
        <end position="22"/>
    </location>
</feature>
<dbReference type="AlphaFoldDB" id="A0A0L6JKF4"/>
<dbReference type="RefSeq" id="WP_154673469.1">
    <property type="nucleotide sequence ID" value="NZ_JQKC01000018.1"/>
</dbReference>
<protein>
    <submittedName>
        <fullName evidence="2">Uncharacterized protein</fullName>
    </submittedName>
</protein>
<reference evidence="3" key="1">
    <citation type="submission" date="2015-07" db="EMBL/GenBank/DDBJ databases">
        <title>Near-Complete Genome Sequence of the Cellulolytic Bacterium Bacteroides (Pseudobacteroides) cellulosolvens ATCC 35603.</title>
        <authorList>
            <person name="Dassa B."/>
            <person name="Utturkar S.M."/>
            <person name="Klingeman D.M."/>
            <person name="Hurt R.A."/>
            <person name="Keller M."/>
            <person name="Xu J."/>
            <person name="Reddy Y.H.K."/>
            <person name="Borovok I."/>
            <person name="Grinberg I.R."/>
            <person name="Lamed R."/>
            <person name="Zhivin O."/>
            <person name="Bayer E.A."/>
            <person name="Brown S.D."/>
        </authorList>
    </citation>
    <scope>NUCLEOTIDE SEQUENCE [LARGE SCALE GENOMIC DNA]</scope>
    <source>
        <strain evidence="3">DSM 2933</strain>
    </source>
</reference>
<keyword evidence="1" id="KW-0472">Membrane</keyword>
<name>A0A0L6JKF4_9FIRM</name>
<sequence length="58" mass="6892">MKRVVAWVLLAGFVLLFINIIFIHLYMVQSLTIYAVVALLYWFILRKDFNSIKKNSEE</sequence>
<dbReference type="Proteomes" id="UP000036923">
    <property type="component" value="Unassembled WGS sequence"/>
</dbReference>
<keyword evidence="3" id="KW-1185">Reference proteome</keyword>
<evidence type="ECO:0000313" key="3">
    <source>
        <dbReference type="Proteomes" id="UP000036923"/>
    </source>
</evidence>
<dbReference type="STRING" id="398512.Bccel_1516"/>
<evidence type="ECO:0000313" key="2">
    <source>
        <dbReference type="EMBL" id="KNY26254.1"/>
    </source>
</evidence>
<feature type="transmembrane region" description="Helical" evidence="1">
    <location>
        <begin position="28"/>
        <end position="45"/>
    </location>
</feature>
<accession>A0A0L6JKF4</accession>
<comment type="caution">
    <text evidence="2">The sequence shown here is derived from an EMBL/GenBank/DDBJ whole genome shotgun (WGS) entry which is preliminary data.</text>
</comment>
<gene>
    <name evidence="2" type="ORF">Bccel_1516</name>
</gene>
<keyword evidence="1" id="KW-1133">Transmembrane helix</keyword>
<evidence type="ECO:0000256" key="1">
    <source>
        <dbReference type="SAM" id="Phobius"/>
    </source>
</evidence>